<dbReference type="RefSeq" id="WP_048642234.1">
    <property type="nucleotide sequence ID" value="NZ_CAXBGM010000004.1"/>
</dbReference>
<dbReference type="GO" id="GO:0042254">
    <property type="term" value="P:ribosome biogenesis"/>
    <property type="evidence" value="ECO:0007669"/>
    <property type="project" value="UniProtKB-ARBA"/>
</dbReference>
<evidence type="ECO:0000256" key="9">
    <source>
        <dbReference type="RuleBase" id="RU003823"/>
    </source>
</evidence>
<evidence type="ECO:0000256" key="2">
    <source>
        <dbReference type="ARBA" id="ARBA00008945"/>
    </source>
</evidence>
<evidence type="ECO:0000256" key="5">
    <source>
        <dbReference type="ARBA" id="ARBA00022980"/>
    </source>
</evidence>
<dbReference type="HAMAP" id="MF_01307_B">
    <property type="entry name" value="Ribosomal_uS5_B"/>
    <property type="match status" value="1"/>
</dbReference>
<gene>
    <name evidence="8" type="primary">rpsE</name>
    <name evidence="11" type="ORF">CA2015_2535</name>
</gene>
<dbReference type="Pfam" id="PF00333">
    <property type="entry name" value="Ribosomal_S5"/>
    <property type="match status" value="1"/>
</dbReference>
<proteinExistence type="inferred from homology"/>
<dbReference type="PANTHER" id="PTHR48277">
    <property type="entry name" value="MITOCHONDRIAL RIBOSOMAL PROTEIN S5"/>
    <property type="match status" value="1"/>
</dbReference>
<evidence type="ECO:0000313" key="11">
    <source>
        <dbReference type="EMBL" id="AKP51946.1"/>
    </source>
</evidence>
<dbReference type="PROSITE" id="PS50881">
    <property type="entry name" value="S5_DSRBD"/>
    <property type="match status" value="1"/>
</dbReference>
<protein>
    <recommendedName>
        <fullName evidence="7 8">Small ribosomal subunit protein uS5</fullName>
    </recommendedName>
</protein>
<keyword evidence="5 8" id="KW-0689">Ribosomal protein</keyword>
<dbReference type="GO" id="GO:0019843">
    <property type="term" value="F:rRNA binding"/>
    <property type="evidence" value="ECO:0007669"/>
    <property type="project" value="UniProtKB-UniRule"/>
</dbReference>
<keyword evidence="6 8" id="KW-0687">Ribonucleoprotein</keyword>
<dbReference type="FunFam" id="3.30.160.20:FF:000001">
    <property type="entry name" value="30S ribosomal protein S5"/>
    <property type="match status" value="1"/>
</dbReference>
<dbReference type="InterPro" id="IPR005324">
    <property type="entry name" value="Ribosomal_uS5_C"/>
</dbReference>
<evidence type="ECO:0000256" key="8">
    <source>
        <dbReference type="HAMAP-Rule" id="MF_01307"/>
    </source>
</evidence>
<comment type="similarity">
    <text evidence="2 8 9">Belongs to the universal ribosomal protein uS5 family.</text>
</comment>
<dbReference type="SUPFAM" id="SSF54768">
    <property type="entry name" value="dsRNA-binding domain-like"/>
    <property type="match status" value="1"/>
</dbReference>
<dbReference type="InterPro" id="IPR020568">
    <property type="entry name" value="Ribosomal_Su5_D2-typ_SF"/>
</dbReference>
<dbReference type="InterPro" id="IPR013810">
    <property type="entry name" value="Ribosomal_uS5_N"/>
</dbReference>
<evidence type="ECO:0000313" key="12">
    <source>
        <dbReference type="Proteomes" id="UP000036520"/>
    </source>
</evidence>
<dbReference type="GO" id="GO:0003735">
    <property type="term" value="F:structural constituent of ribosome"/>
    <property type="evidence" value="ECO:0007669"/>
    <property type="project" value="UniProtKB-UniRule"/>
</dbReference>
<dbReference type="Proteomes" id="UP000036520">
    <property type="component" value="Chromosome"/>
</dbReference>
<dbReference type="Gene3D" id="3.30.230.10">
    <property type="match status" value="1"/>
</dbReference>
<comment type="function">
    <text evidence="8">With S4 and S12 plays an important role in translational accuracy.</text>
</comment>
<comment type="domain">
    <text evidence="8">The N-terminal domain interacts with the head of the 30S subunit; the C-terminal domain interacts with the body and contacts protein S4. The interaction surface between S4 and S5 is involved in control of translational fidelity.</text>
</comment>
<dbReference type="GO" id="GO:0005737">
    <property type="term" value="C:cytoplasm"/>
    <property type="evidence" value="ECO:0007669"/>
    <property type="project" value="UniProtKB-ARBA"/>
</dbReference>
<dbReference type="PROSITE" id="PS00585">
    <property type="entry name" value="RIBOSOMAL_S5"/>
    <property type="match status" value="1"/>
</dbReference>
<sequence length="172" mass="17983">MSQVSKRPIRATDTELTEKVVAINRVAKVVKGGRRFSFSAIVVVGDGNGVVGYGLGKANEVTDAITKGIEDAKKNLIKVPLLKGTIPHEQLGKYGGGLVLIKPAAPGTGVLAGGSMRAVLESAGYTDILAKSKGSSNPHNVVKATIEALLKLRDAIAVSQQRRIKIAKVFNG</sequence>
<dbReference type="STRING" id="320787.CA2015_2535"/>
<dbReference type="GO" id="GO:0015935">
    <property type="term" value="C:small ribosomal subunit"/>
    <property type="evidence" value="ECO:0007669"/>
    <property type="project" value="InterPro"/>
</dbReference>
<name>A0A0H4PBX5_9BACT</name>
<evidence type="ECO:0000256" key="3">
    <source>
        <dbReference type="ARBA" id="ARBA00022730"/>
    </source>
</evidence>
<keyword evidence="12" id="KW-1185">Reference proteome</keyword>
<evidence type="ECO:0000256" key="7">
    <source>
        <dbReference type="ARBA" id="ARBA00035255"/>
    </source>
</evidence>
<evidence type="ECO:0000256" key="6">
    <source>
        <dbReference type="ARBA" id="ARBA00023274"/>
    </source>
</evidence>
<dbReference type="OrthoDB" id="9809045at2"/>
<evidence type="ECO:0000256" key="1">
    <source>
        <dbReference type="ARBA" id="ARBA00003093"/>
    </source>
</evidence>
<accession>A0A0H4PBX5</accession>
<comment type="subunit">
    <text evidence="8">Part of the 30S ribosomal subunit. Contacts proteins S4 and S8.</text>
</comment>
<dbReference type="NCBIfam" id="TIGR01021">
    <property type="entry name" value="rpsE_bact"/>
    <property type="match status" value="1"/>
</dbReference>
<dbReference type="InterPro" id="IPR005712">
    <property type="entry name" value="Ribosomal_uS5_bac-type"/>
</dbReference>
<dbReference type="PANTHER" id="PTHR48277:SF1">
    <property type="entry name" value="MITOCHONDRIAL RIBOSOMAL PROTEIN S5"/>
    <property type="match status" value="1"/>
</dbReference>
<dbReference type="InterPro" id="IPR018192">
    <property type="entry name" value="Ribosomal_uS5_N_CS"/>
</dbReference>
<dbReference type="FunFam" id="3.30.230.10:FF:000002">
    <property type="entry name" value="30S ribosomal protein S5"/>
    <property type="match status" value="1"/>
</dbReference>
<dbReference type="InterPro" id="IPR000851">
    <property type="entry name" value="Ribosomal_uS5"/>
</dbReference>
<organism evidence="11 12">
    <name type="scientific">Cyclobacterium amurskyense</name>
    <dbReference type="NCBI Taxonomy" id="320787"/>
    <lineage>
        <taxon>Bacteria</taxon>
        <taxon>Pseudomonadati</taxon>
        <taxon>Bacteroidota</taxon>
        <taxon>Cytophagia</taxon>
        <taxon>Cytophagales</taxon>
        <taxon>Cyclobacteriaceae</taxon>
        <taxon>Cyclobacterium</taxon>
    </lineage>
</organism>
<dbReference type="InterPro" id="IPR014721">
    <property type="entry name" value="Ribsml_uS5_D2-typ_fold_subgr"/>
</dbReference>
<dbReference type="Gene3D" id="3.30.160.20">
    <property type="match status" value="1"/>
</dbReference>
<dbReference type="AlphaFoldDB" id="A0A0H4PBX5"/>
<evidence type="ECO:0000259" key="10">
    <source>
        <dbReference type="PROSITE" id="PS50881"/>
    </source>
</evidence>
<dbReference type="EMBL" id="CP012040">
    <property type="protein sequence ID" value="AKP51946.1"/>
    <property type="molecule type" value="Genomic_DNA"/>
</dbReference>
<dbReference type="GO" id="GO:0006412">
    <property type="term" value="P:translation"/>
    <property type="evidence" value="ECO:0007669"/>
    <property type="project" value="UniProtKB-UniRule"/>
</dbReference>
<keyword evidence="3 8" id="KW-0699">rRNA-binding</keyword>
<comment type="function">
    <text evidence="1 8">Located at the back of the 30S subunit body where it stabilizes the conformation of the head with respect to the body.</text>
</comment>
<dbReference type="SUPFAM" id="SSF54211">
    <property type="entry name" value="Ribosomal protein S5 domain 2-like"/>
    <property type="match status" value="1"/>
</dbReference>
<dbReference type="PATRIC" id="fig|320787.5.peg.2778"/>
<keyword evidence="4 8" id="KW-0694">RNA-binding</keyword>
<evidence type="ECO:0000256" key="4">
    <source>
        <dbReference type="ARBA" id="ARBA00022884"/>
    </source>
</evidence>
<dbReference type="KEGG" id="camu:CA2015_2535"/>
<reference evidence="11 12" key="1">
    <citation type="submission" date="2015-07" db="EMBL/GenBank/DDBJ databases">
        <authorList>
            <person name="Kim K.M."/>
        </authorList>
    </citation>
    <scope>NUCLEOTIDE SEQUENCE [LARGE SCALE GENOMIC DNA]</scope>
    <source>
        <strain evidence="11 12">KCTC 12363</strain>
    </source>
</reference>
<dbReference type="Pfam" id="PF03719">
    <property type="entry name" value="Ribosomal_S5_C"/>
    <property type="match status" value="1"/>
</dbReference>
<feature type="domain" description="S5 DRBM" evidence="10">
    <location>
        <begin position="16"/>
        <end position="79"/>
    </location>
</feature>